<evidence type="ECO:0000313" key="3">
    <source>
        <dbReference type="Proteomes" id="UP000777438"/>
    </source>
</evidence>
<gene>
    <name evidence="2" type="ORF">B0T10DRAFT_467561</name>
</gene>
<dbReference type="EMBL" id="JAGPYM010000084">
    <property type="protein sequence ID" value="KAH6868937.1"/>
    <property type="molecule type" value="Genomic_DNA"/>
</dbReference>
<dbReference type="Proteomes" id="UP000777438">
    <property type="component" value="Unassembled WGS sequence"/>
</dbReference>
<protein>
    <submittedName>
        <fullName evidence="2">Uncharacterized protein</fullName>
    </submittedName>
</protein>
<dbReference type="OrthoDB" id="5066329at2759"/>
<dbReference type="AlphaFoldDB" id="A0A9P9AE49"/>
<comment type="caution">
    <text evidence="2">The sequence shown here is derived from an EMBL/GenBank/DDBJ whole genome shotgun (WGS) entry which is preliminary data.</text>
</comment>
<accession>A0A9P9AE49</accession>
<proteinExistence type="predicted"/>
<evidence type="ECO:0000256" key="1">
    <source>
        <dbReference type="SAM" id="MobiDB-lite"/>
    </source>
</evidence>
<evidence type="ECO:0000313" key="2">
    <source>
        <dbReference type="EMBL" id="KAH6868937.1"/>
    </source>
</evidence>
<keyword evidence="3" id="KW-1185">Reference proteome</keyword>
<organism evidence="2 3">
    <name type="scientific">Thelonectria olida</name>
    <dbReference type="NCBI Taxonomy" id="1576542"/>
    <lineage>
        <taxon>Eukaryota</taxon>
        <taxon>Fungi</taxon>
        <taxon>Dikarya</taxon>
        <taxon>Ascomycota</taxon>
        <taxon>Pezizomycotina</taxon>
        <taxon>Sordariomycetes</taxon>
        <taxon>Hypocreomycetidae</taxon>
        <taxon>Hypocreales</taxon>
        <taxon>Nectriaceae</taxon>
        <taxon>Thelonectria</taxon>
    </lineage>
</organism>
<sequence>MAARASPRNCNFPQENIPLSAVKPMKGVMTEPEYCTFQSTSAEIPSTTLIEDDFWGYLNFVPAVDLSLGFPTSGSVYGDISADDCNVNSTPEGVKDWMSPDEETLSHLETAIPTTLKRFPAEMKETPRKNNPETLPLRDFNPSISACVGSTKKTLTEVPEAKCDCQGNWHPRHGEGFIHEIENSDFSTSRLLRARNHVLSPLKLNADPVSGPTTFFLATDDEPIIDWHKEDRTDCPVASHRRSPRRVPFYTGLPEKIKRYYLTKEEQSATEGLIGSSQGKLAAMDEKFSSYSPESKLDTRASSSRLGDGSSHHLQYLDEYHTTLRQQL</sequence>
<name>A0A9P9AE49_9HYPO</name>
<reference evidence="2 3" key="1">
    <citation type="journal article" date="2021" name="Nat. Commun.">
        <title>Genetic determinants of endophytism in the Arabidopsis root mycobiome.</title>
        <authorList>
            <person name="Mesny F."/>
            <person name="Miyauchi S."/>
            <person name="Thiergart T."/>
            <person name="Pickel B."/>
            <person name="Atanasova L."/>
            <person name="Karlsson M."/>
            <person name="Huettel B."/>
            <person name="Barry K.W."/>
            <person name="Haridas S."/>
            <person name="Chen C."/>
            <person name="Bauer D."/>
            <person name="Andreopoulos W."/>
            <person name="Pangilinan J."/>
            <person name="LaButti K."/>
            <person name="Riley R."/>
            <person name="Lipzen A."/>
            <person name="Clum A."/>
            <person name="Drula E."/>
            <person name="Henrissat B."/>
            <person name="Kohler A."/>
            <person name="Grigoriev I.V."/>
            <person name="Martin F.M."/>
            <person name="Hacquard S."/>
        </authorList>
    </citation>
    <scope>NUCLEOTIDE SEQUENCE [LARGE SCALE GENOMIC DNA]</scope>
    <source>
        <strain evidence="2 3">MPI-CAGE-CH-0241</strain>
    </source>
</reference>
<feature type="region of interest" description="Disordered" evidence="1">
    <location>
        <begin position="292"/>
        <end position="311"/>
    </location>
</feature>